<reference evidence="2 3" key="1">
    <citation type="submission" date="2019-09" db="EMBL/GenBank/DDBJ databases">
        <authorList>
            <person name="Chandra G."/>
            <person name="Truman W A."/>
        </authorList>
    </citation>
    <scope>NUCLEOTIDE SEQUENCE [LARGE SCALE GENOMIC DNA]</scope>
    <source>
        <strain evidence="2">PS704</strain>
    </source>
</reference>
<feature type="compositionally biased region" description="Basic and acidic residues" evidence="1">
    <location>
        <begin position="24"/>
        <end position="49"/>
    </location>
</feature>
<accession>A0A5E7HA23</accession>
<proteinExistence type="predicted"/>
<dbReference type="RefSeq" id="WP_191623718.1">
    <property type="nucleotide sequence ID" value="NZ_CABVHI010000027.1"/>
</dbReference>
<protein>
    <submittedName>
        <fullName evidence="2">Uncharacterized protein</fullName>
    </submittedName>
</protein>
<dbReference type="EMBL" id="CABVHP010000001">
    <property type="protein sequence ID" value="VVN72129.1"/>
    <property type="molecule type" value="Genomic_DNA"/>
</dbReference>
<gene>
    <name evidence="2" type="ORF">PS704_00497</name>
</gene>
<organism evidence="2 3">
    <name type="scientific">Pseudomonas fluorescens</name>
    <dbReference type="NCBI Taxonomy" id="294"/>
    <lineage>
        <taxon>Bacteria</taxon>
        <taxon>Pseudomonadati</taxon>
        <taxon>Pseudomonadota</taxon>
        <taxon>Gammaproteobacteria</taxon>
        <taxon>Pseudomonadales</taxon>
        <taxon>Pseudomonadaceae</taxon>
        <taxon>Pseudomonas</taxon>
    </lineage>
</organism>
<name>A0A5E7HA23_PSEFL</name>
<feature type="compositionally biased region" description="Acidic residues" evidence="1">
    <location>
        <begin position="10"/>
        <end position="23"/>
    </location>
</feature>
<feature type="region of interest" description="Disordered" evidence="1">
    <location>
        <begin position="1"/>
        <end position="49"/>
    </location>
</feature>
<dbReference type="Proteomes" id="UP000326557">
    <property type="component" value="Unassembled WGS sequence"/>
</dbReference>
<dbReference type="AlphaFoldDB" id="A0A5E7HA23"/>
<evidence type="ECO:0000256" key="1">
    <source>
        <dbReference type="SAM" id="MobiDB-lite"/>
    </source>
</evidence>
<evidence type="ECO:0000313" key="2">
    <source>
        <dbReference type="EMBL" id="VVN72129.1"/>
    </source>
</evidence>
<evidence type="ECO:0000313" key="3">
    <source>
        <dbReference type="Proteomes" id="UP000326557"/>
    </source>
</evidence>
<sequence>MATEQKRPDPDEEDMDEPTEEEIEQQKRSTPDWKHPDDGKELSDLDKKF</sequence>